<evidence type="ECO:0000313" key="1">
    <source>
        <dbReference type="EMBL" id="ULT95366.1"/>
    </source>
</evidence>
<dbReference type="AlphaFoldDB" id="A0AAE9AHL2"/>
<proteinExistence type="predicted"/>
<dbReference type="EMBL" id="CP090894">
    <property type="protein sequence ID" value="ULT95366.1"/>
    <property type="molecule type" value="Genomic_DNA"/>
</dbReference>
<gene>
    <name evidence="1" type="ORF">L3Y34_004235</name>
</gene>
<name>A0AAE9AHL2_CAEBR</name>
<organism evidence="1 2">
    <name type="scientific">Caenorhabditis briggsae</name>
    <dbReference type="NCBI Taxonomy" id="6238"/>
    <lineage>
        <taxon>Eukaryota</taxon>
        <taxon>Metazoa</taxon>
        <taxon>Ecdysozoa</taxon>
        <taxon>Nematoda</taxon>
        <taxon>Chromadorea</taxon>
        <taxon>Rhabditida</taxon>
        <taxon>Rhabditina</taxon>
        <taxon>Rhabditomorpha</taxon>
        <taxon>Rhabditoidea</taxon>
        <taxon>Rhabditidae</taxon>
        <taxon>Peloderinae</taxon>
        <taxon>Caenorhabditis</taxon>
    </lineage>
</organism>
<protein>
    <submittedName>
        <fullName evidence="1">Uncharacterized protein</fullName>
    </submittedName>
</protein>
<accession>A0AAE9AHL2</accession>
<reference evidence="1 2" key="1">
    <citation type="submission" date="2022-05" db="EMBL/GenBank/DDBJ databases">
        <title>Chromosome-level reference genomes for two strains of Caenorhabditis briggsae: an improved platform for comparative genomics.</title>
        <authorList>
            <person name="Stevens L."/>
            <person name="Andersen E.C."/>
        </authorList>
    </citation>
    <scope>NUCLEOTIDE SEQUENCE [LARGE SCALE GENOMIC DNA]</scope>
    <source>
        <strain evidence="1">QX1410_ONT</strain>
        <tissue evidence="1">Whole-organism</tissue>
    </source>
</reference>
<dbReference type="Proteomes" id="UP000827892">
    <property type="component" value="Chromosome IV"/>
</dbReference>
<sequence>MVSRFFSKQSFHRRGSQVPVVITENSVIGDFNTLVKVAANHLGFSPNLQSTYSVSYIATVTEKGEEIARLGSPLHQMINKVSEYASRGSTVLADDIRKMDKHYGGSFLREAVRKEYLELRESKGNSKNQKFDYYVIRKRLKGNDKLQATMQNVVRGKGMCTLEDIKKIKGMDWVSIE</sequence>
<evidence type="ECO:0000313" key="2">
    <source>
        <dbReference type="Proteomes" id="UP000827892"/>
    </source>
</evidence>